<gene>
    <name evidence="3" type="ORF">MNOR_LOCUS31121</name>
</gene>
<feature type="region of interest" description="Disordered" evidence="1">
    <location>
        <begin position="21"/>
        <end position="58"/>
    </location>
</feature>
<feature type="region of interest" description="Disordered" evidence="1">
    <location>
        <begin position="154"/>
        <end position="181"/>
    </location>
</feature>
<evidence type="ECO:0000256" key="1">
    <source>
        <dbReference type="SAM" id="MobiDB-lite"/>
    </source>
</evidence>
<organism evidence="3 4">
    <name type="scientific">Meganyctiphanes norvegica</name>
    <name type="common">Northern krill</name>
    <name type="synonym">Thysanopoda norvegica</name>
    <dbReference type="NCBI Taxonomy" id="48144"/>
    <lineage>
        <taxon>Eukaryota</taxon>
        <taxon>Metazoa</taxon>
        <taxon>Ecdysozoa</taxon>
        <taxon>Arthropoda</taxon>
        <taxon>Crustacea</taxon>
        <taxon>Multicrustacea</taxon>
        <taxon>Malacostraca</taxon>
        <taxon>Eumalacostraca</taxon>
        <taxon>Eucarida</taxon>
        <taxon>Euphausiacea</taxon>
        <taxon>Euphausiidae</taxon>
        <taxon>Meganyctiphanes</taxon>
    </lineage>
</organism>
<sequence length="219" mass="24317">MRLLVLLIIVTAKCKGRSILDRRQSLSPDSQDEGSQSSPLPEQRLSTDNPMSSTTTTSTTIDPWIEFCKEACEEGWAGPECDCPDHGIRQNTVQRYGDFKSSENSNMKSYKNIQSLLTVLHTLLLKSKITNTEDIKIKSSLSINNNNLKSHKINDTEDAKVKSSQTINENNSKPHKNMTTDKQSVISGSTLDPWDEFCLEACEEGLAGPECDCPEHPIG</sequence>
<keyword evidence="2" id="KW-0732">Signal</keyword>
<accession>A0AAV2S2P1</accession>
<feature type="compositionally biased region" description="Polar residues" evidence="1">
    <location>
        <begin position="25"/>
        <end position="51"/>
    </location>
</feature>
<dbReference type="AlphaFoldDB" id="A0AAV2S2P1"/>
<evidence type="ECO:0000256" key="2">
    <source>
        <dbReference type="SAM" id="SignalP"/>
    </source>
</evidence>
<protein>
    <submittedName>
        <fullName evidence="3">Uncharacterized protein</fullName>
    </submittedName>
</protein>
<comment type="caution">
    <text evidence="3">The sequence shown here is derived from an EMBL/GenBank/DDBJ whole genome shotgun (WGS) entry which is preliminary data.</text>
</comment>
<reference evidence="3 4" key="1">
    <citation type="submission" date="2024-05" db="EMBL/GenBank/DDBJ databases">
        <authorList>
            <person name="Wallberg A."/>
        </authorList>
    </citation>
    <scope>NUCLEOTIDE SEQUENCE [LARGE SCALE GENOMIC DNA]</scope>
</reference>
<keyword evidence="4" id="KW-1185">Reference proteome</keyword>
<dbReference type="Proteomes" id="UP001497623">
    <property type="component" value="Unassembled WGS sequence"/>
</dbReference>
<feature type="signal peptide" evidence="2">
    <location>
        <begin position="1"/>
        <end position="16"/>
    </location>
</feature>
<proteinExistence type="predicted"/>
<feature type="compositionally biased region" description="Polar residues" evidence="1">
    <location>
        <begin position="162"/>
        <end position="171"/>
    </location>
</feature>
<feature type="chain" id="PRO_5043674153" evidence="2">
    <location>
        <begin position="17"/>
        <end position="219"/>
    </location>
</feature>
<evidence type="ECO:0000313" key="4">
    <source>
        <dbReference type="Proteomes" id="UP001497623"/>
    </source>
</evidence>
<dbReference type="EMBL" id="CAXKWB010039386">
    <property type="protein sequence ID" value="CAL4153021.1"/>
    <property type="molecule type" value="Genomic_DNA"/>
</dbReference>
<name>A0AAV2S2P1_MEGNR</name>
<evidence type="ECO:0000313" key="3">
    <source>
        <dbReference type="EMBL" id="CAL4153021.1"/>
    </source>
</evidence>